<dbReference type="AlphaFoldDB" id="A0A166Z585"/>
<evidence type="ECO:0000259" key="3">
    <source>
        <dbReference type="Pfam" id="PF17111"/>
    </source>
</evidence>
<evidence type="ECO:0000313" key="5">
    <source>
        <dbReference type="Proteomes" id="UP000076552"/>
    </source>
</evidence>
<comment type="caution">
    <text evidence="4">The sequence shown here is derived from an EMBL/GenBank/DDBJ whole genome shotgun (WGS) entry which is preliminary data.</text>
</comment>
<protein>
    <recommendedName>
        <fullName evidence="3">Azaphilone pigments biosynthesis cluster protein L N-terminal domain-containing protein</fullName>
    </recommendedName>
</protein>
<evidence type="ECO:0000313" key="4">
    <source>
        <dbReference type="EMBL" id="KZL78451.1"/>
    </source>
</evidence>
<dbReference type="Proteomes" id="UP000076552">
    <property type="component" value="Unassembled WGS sequence"/>
</dbReference>
<organism evidence="4 5">
    <name type="scientific">Colletotrichum tofieldiae</name>
    <dbReference type="NCBI Taxonomy" id="708197"/>
    <lineage>
        <taxon>Eukaryota</taxon>
        <taxon>Fungi</taxon>
        <taxon>Dikarya</taxon>
        <taxon>Ascomycota</taxon>
        <taxon>Pezizomycotina</taxon>
        <taxon>Sordariomycetes</taxon>
        <taxon>Hypocreomycetidae</taxon>
        <taxon>Glomerellales</taxon>
        <taxon>Glomerellaceae</taxon>
        <taxon>Colletotrichum</taxon>
        <taxon>Colletotrichum spaethianum species complex</taxon>
    </lineage>
</organism>
<gene>
    <name evidence="4" type="ORF">CT0861_01713</name>
</gene>
<feature type="domain" description="Azaphilone pigments biosynthesis cluster protein L N-terminal" evidence="3">
    <location>
        <begin position="2"/>
        <end position="205"/>
    </location>
</feature>
<dbReference type="STRING" id="708197.A0A166Z585"/>
<name>A0A166Z585_9PEZI</name>
<feature type="region of interest" description="Disordered" evidence="2">
    <location>
        <begin position="788"/>
        <end position="850"/>
    </location>
</feature>
<keyword evidence="1" id="KW-0175">Coiled coil</keyword>
<keyword evidence="5" id="KW-1185">Reference proteome</keyword>
<proteinExistence type="predicted"/>
<dbReference type="InterPro" id="IPR031348">
    <property type="entry name" value="PigL_N"/>
</dbReference>
<feature type="coiled-coil region" evidence="1">
    <location>
        <begin position="244"/>
        <end position="271"/>
    </location>
</feature>
<dbReference type="EMBL" id="LFIV01000002">
    <property type="protein sequence ID" value="KZL78451.1"/>
    <property type="molecule type" value="Genomic_DNA"/>
</dbReference>
<reference evidence="4 5" key="1">
    <citation type="submission" date="2015-06" db="EMBL/GenBank/DDBJ databases">
        <title>Survival trade-offs in plant roots during colonization by closely related pathogenic and mutualistic fungi.</title>
        <authorList>
            <person name="Hacquard S."/>
            <person name="Kracher B."/>
            <person name="Hiruma K."/>
            <person name="Weinman A."/>
            <person name="Muench P."/>
            <person name="Garrido Oter R."/>
            <person name="Ver Loren van Themaat E."/>
            <person name="Dallerey J.-F."/>
            <person name="Damm U."/>
            <person name="Henrissat B."/>
            <person name="Lespinet O."/>
            <person name="Thon M."/>
            <person name="Kemen E."/>
            <person name="McHardy A.C."/>
            <person name="Schulze-Lefert P."/>
            <person name="O'Connell R.J."/>
        </authorList>
    </citation>
    <scope>NUCLEOTIDE SEQUENCE [LARGE SCALE GENOMIC DNA]</scope>
    <source>
        <strain evidence="4 5">0861</strain>
    </source>
</reference>
<dbReference type="Pfam" id="PF17111">
    <property type="entry name" value="PigL_N"/>
    <property type="match status" value="2"/>
</dbReference>
<evidence type="ECO:0000256" key="2">
    <source>
        <dbReference type="SAM" id="MobiDB-lite"/>
    </source>
</evidence>
<feature type="domain" description="Azaphilone pigments biosynthesis cluster protein L N-terminal" evidence="3">
    <location>
        <begin position="414"/>
        <end position="622"/>
    </location>
</feature>
<accession>A0A166Z585</accession>
<evidence type="ECO:0000256" key="1">
    <source>
        <dbReference type="SAM" id="Coils"/>
    </source>
</evidence>
<sequence length="850" mass="93931">MADPLSITASVIAIVTAAIQSTKSLAEAVNRFKGRDKTLGRLQDELEDLGGILNKLQELIALETSVMTLLKDPVARCNQLCKEFEISMKDFDGKSKAGFRDWAKMEFMRGNINDFMDTLAGYKATISVGLGIITMQTSKVTQKVLEDYNEMIMDTIYNLNLHLQRIDEQLALLATKNTEETSAYDTTVDLKDERAVTEQCLRVCEDARSYLESLTDQERVLKQQSSPIAAADGQDQFEAESLMRKTLDENRDNLSQTIGRLQERLESLTRNGTPQSELERTRLQEDLKTSKQCLEVCKVASNEVAQKKIFRVGEAVADFDSDQVVITTLADLFDIKKASSTNRSAQWIGSVKEETAQKISADRYGSRFGTLAINEASATPKLSTSEYSPVNRSTAHRVVADGQSPGVEIIGVMAEAVGLASGVLTLASFAFKSSVSLYNTVRGYKYHPKRVRDLIQESEDLSEVLSLLTETVQSAADLDLSVLELPLRRCGEACKEFEHELARCSSRSGGDRSSFRDWAKLQYMGDGIDEFTQLLAGYKSTINIALADASLRQSNVTAESLEKYQTMIKTATDDLEARLESIDAKLAAVFERTVTDTDSDARELQRIREERSSTQKCLEVCAQLADHINQIQLRPATGPNTSSSADAEPYSDRVTNEGLQACKERLSQTVNSLEKHMQDLMDRLIEKSAAKMSSKLEIEELSRLKEEWTTARQCLDICSSAESHVKENISIIDNYATGDDTVQFLVSTNGKTIHGKNRGFGIMTRQVGGHLSDASLQQVSRDIRIGLRATRKESSSSQGDSSSADEIMGGEGSSEFKGRYGRGVKLSKSPPNTEGSRRSMADGGRIRVPK</sequence>